<keyword evidence="3" id="KW-0238">DNA-binding</keyword>
<feature type="compositionally biased region" description="Acidic residues" evidence="1">
    <location>
        <begin position="446"/>
        <end position="479"/>
    </location>
</feature>
<feature type="compositionally biased region" description="Acidic residues" evidence="1">
    <location>
        <begin position="501"/>
        <end position="512"/>
    </location>
</feature>
<proteinExistence type="predicted"/>
<name>A0A5A7PXU7_STRAF</name>
<feature type="region of interest" description="Disordered" evidence="1">
    <location>
        <begin position="1"/>
        <end position="20"/>
    </location>
</feature>
<feature type="region of interest" description="Disordered" evidence="1">
    <location>
        <begin position="437"/>
        <end position="544"/>
    </location>
</feature>
<keyword evidence="4" id="KW-1185">Reference proteome</keyword>
<dbReference type="OrthoDB" id="912437at2759"/>
<dbReference type="InterPro" id="IPR024752">
    <property type="entry name" value="Myb/SANT-like_dom"/>
</dbReference>
<organism evidence="3 4">
    <name type="scientific">Striga asiatica</name>
    <name type="common">Asiatic witchweed</name>
    <name type="synonym">Buchnera asiatica</name>
    <dbReference type="NCBI Taxonomy" id="4170"/>
    <lineage>
        <taxon>Eukaryota</taxon>
        <taxon>Viridiplantae</taxon>
        <taxon>Streptophyta</taxon>
        <taxon>Embryophyta</taxon>
        <taxon>Tracheophyta</taxon>
        <taxon>Spermatophyta</taxon>
        <taxon>Magnoliopsida</taxon>
        <taxon>eudicotyledons</taxon>
        <taxon>Gunneridae</taxon>
        <taxon>Pentapetalae</taxon>
        <taxon>asterids</taxon>
        <taxon>lamiids</taxon>
        <taxon>Lamiales</taxon>
        <taxon>Orobanchaceae</taxon>
        <taxon>Buchnereae</taxon>
        <taxon>Striga</taxon>
    </lineage>
</organism>
<evidence type="ECO:0000259" key="2">
    <source>
        <dbReference type="Pfam" id="PF12776"/>
    </source>
</evidence>
<dbReference type="AlphaFoldDB" id="A0A5A7PXU7"/>
<sequence length="544" mass="61159">MDSTTSVGRGTNQNNQRRSWTVEEERALIQGLKDLVARGWKADNGFRSGYTTILEQYMRQQFPTTTIRADPHISSKITVWKKNYILLAPLLAQTSGVGWSETGHMLEVDEPIWKDYVQVYPKAKALRNKSWPFYADWVEIFGKDRATGEGAEGFADALNEVLTNTGDDGHPHVNSRNDGIGCSFEGNEHETESSSLNGVESSASGKGKRVGKRKRFVEPEDQVVGLLSTLCEKADQRFSQMVERIGFQHDAKEQRKALYEALNCLPTLSTEEKFMVTKYFCKNNEELDIFFSLPDDTKASMVKMILKKRSASSITSSTMERHERMLLIAERYRVPGWSVKLTFSMQKYFSVLKVRTKINALRTYFREFLTYLETPGVEVHADSGLVRVNPTYWAYVGQETNFESFFRHVGFPWYDECVDLWDLRDAAEVDMQGGSGVRIDQPIMFDDTDESNGANDDAEGADDDAEGANDDAEGADMTEDMFGAANDVLAHLDEAAGGDPEGAEEHDDEDMEVPAPVEVIHIESDDEPEEMDIESDAESCVDSD</sequence>
<feature type="compositionally biased region" description="Polar residues" evidence="1">
    <location>
        <begin position="1"/>
        <end position="19"/>
    </location>
</feature>
<accession>A0A5A7PXU7</accession>
<dbReference type="Pfam" id="PF12776">
    <property type="entry name" value="Myb_DNA-bind_3"/>
    <property type="match status" value="1"/>
</dbReference>
<protein>
    <submittedName>
        <fullName evidence="3">Homeodomain-like/winged-helix DNA-binding family protein</fullName>
    </submittedName>
</protein>
<dbReference type="PANTHER" id="PTHR46250:SF15">
    <property type="entry name" value="OS01G0523800 PROTEIN"/>
    <property type="match status" value="1"/>
</dbReference>
<gene>
    <name evidence="3" type="ORF">STAS_13769</name>
</gene>
<feature type="region of interest" description="Disordered" evidence="1">
    <location>
        <begin position="182"/>
        <end position="213"/>
    </location>
</feature>
<dbReference type="EMBL" id="BKCP01005350">
    <property type="protein sequence ID" value="GER37362.1"/>
    <property type="molecule type" value="Genomic_DNA"/>
</dbReference>
<feature type="domain" description="Myb/SANT-like" evidence="2">
    <location>
        <begin position="19"/>
        <end position="116"/>
    </location>
</feature>
<evidence type="ECO:0000256" key="1">
    <source>
        <dbReference type="SAM" id="MobiDB-lite"/>
    </source>
</evidence>
<feature type="compositionally biased region" description="Acidic residues" evidence="1">
    <location>
        <begin position="524"/>
        <end position="544"/>
    </location>
</feature>
<dbReference type="PANTHER" id="PTHR46250">
    <property type="entry name" value="MYB/SANT-LIKE DNA-BINDING DOMAIN PROTEIN-RELATED"/>
    <property type="match status" value="1"/>
</dbReference>
<evidence type="ECO:0000313" key="3">
    <source>
        <dbReference type="EMBL" id="GER37362.1"/>
    </source>
</evidence>
<keyword evidence="3" id="KW-0371">Homeobox</keyword>
<dbReference type="Proteomes" id="UP000325081">
    <property type="component" value="Unassembled WGS sequence"/>
</dbReference>
<dbReference type="GO" id="GO:0003677">
    <property type="term" value="F:DNA binding"/>
    <property type="evidence" value="ECO:0007669"/>
    <property type="project" value="UniProtKB-KW"/>
</dbReference>
<feature type="compositionally biased region" description="Polar residues" evidence="1">
    <location>
        <begin position="193"/>
        <end position="204"/>
    </location>
</feature>
<reference evidence="4" key="1">
    <citation type="journal article" date="2019" name="Curr. Biol.">
        <title>Genome Sequence of Striga asiatica Provides Insight into the Evolution of Plant Parasitism.</title>
        <authorList>
            <person name="Yoshida S."/>
            <person name="Kim S."/>
            <person name="Wafula E.K."/>
            <person name="Tanskanen J."/>
            <person name="Kim Y.M."/>
            <person name="Honaas L."/>
            <person name="Yang Z."/>
            <person name="Spallek T."/>
            <person name="Conn C.E."/>
            <person name="Ichihashi Y."/>
            <person name="Cheong K."/>
            <person name="Cui S."/>
            <person name="Der J.P."/>
            <person name="Gundlach H."/>
            <person name="Jiao Y."/>
            <person name="Hori C."/>
            <person name="Ishida J.K."/>
            <person name="Kasahara H."/>
            <person name="Kiba T."/>
            <person name="Kim M.S."/>
            <person name="Koo N."/>
            <person name="Laohavisit A."/>
            <person name="Lee Y.H."/>
            <person name="Lumba S."/>
            <person name="McCourt P."/>
            <person name="Mortimer J.C."/>
            <person name="Mutuku J.M."/>
            <person name="Nomura T."/>
            <person name="Sasaki-Sekimoto Y."/>
            <person name="Seto Y."/>
            <person name="Wang Y."/>
            <person name="Wakatake T."/>
            <person name="Sakakibara H."/>
            <person name="Demura T."/>
            <person name="Yamaguchi S."/>
            <person name="Yoneyama K."/>
            <person name="Manabe R.I."/>
            <person name="Nelson D.C."/>
            <person name="Schulman A.H."/>
            <person name="Timko M.P."/>
            <person name="dePamphilis C.W."/>
            <person name="Choi D."/>
            <person name="Shirasu K."/>
        </authorList>
    </citation>
    <scope>NUCLEOTIDE SEQUENCE [LARGE SCALE GENOMIC DNA]</scope>
    <source>
        <strain evidence="4">cv. UVA1</strain>
    </source>
</reference>
<evidence type="ECO:0000313" key="4">
    <source>
        <dbReference type="Proteomes" id="UP000325081"/>
    </source>
</evidence>
<comment type="caution">
    <text evidence="3">The sequence shown here is derived from an EMBL/GenBank/DDBJ whole genome shotgun (WGS) entry which is preliminary data.</text>
</comment>